<keyword evidence="2" id="KW-1185">Reference proteome</keyword>
<organism evidence="2">
    <name type="scientific">Caenorhabditis brenneri</name>
    <name type="common">Nematode worm</name>
    <dbReference type="NCBI Taxonomy" id="135651"/>
    <lineage>
        <taxon>Eukaryota</taxon>
        <taxon>Metazoa</taxon>
        <taxon>Ecdysozoa</taxon>
        <taxon>Nematoda</taxon>
        <taxon>Chromadorea</taxon>
        <taxon>Rhabditida</taxon>
        <taxon>Rhabditina</taxon>
        <taxon>Rhabditomorpha</taxon>
        <taxon>Rhabditoidea</taxon>
        <taxon>Rhabditidae</taxon>
        <taxon>Peloderinae</taxon>
        <taxon>Caenorhabditis</taxon>
    </lineage>
</organism>
<dbReference type="HOGENOM" id="CLU_2415225_0_0_1"/>
<proteinExistence type="predicted"/>
<dbReference type="Proteomes" id="UP000008068">
    <property type="component" value="Unassembled WGS sequence"/>
</dbReference>
<dbReference type="AlphaFoldDB" id="G0NXR8"/>
<name>G0NXR8_CAEBE</name>
<evidence type="ECO:0000313" key="2">
    <source>
        <dbReference type="Proteomes" id="UP000008068"/>
    </source>
</evidence>
<accession>G0NXR8</accession>
<protein>
    <submittedName>
        <fullName evidence="1">Uncharacterized protein</fullName>
    </submittedName>
</protein>
<dbReference type="STRING" id="135651.G0NXR8"/>
<dbReference type="InParanoid" id="G0NXR8"/>
<dbReference type="EMBL" id="GL379974">
    <property type="protein sequence ID" value="EGT39666.1"/>
    <property type="molecule type" value="Genomic_DNA"/>
</dbReference>
<dbReference type="OrthoDB" id="5799239at2759"/>
<dbReference type="eggNOG" id="ENOG502RT76">
    <property type="taxonomic scope" value="Eukaryota"/>
</dbReference>
<reference evidence="2" key="1">
    <citation type="submission" date="2011-07" db="EMBL/GenBank/DDBJ databases">
        <authorList>
            <consortium name="Caenorhabditis brenneri Sequencing and Analysis Consortium"/>
            <person name="Wilson R.K."/>
        </authorList>
    </citation>
    <scope>NUCLEOTIDE SEQUENCE [LARGE SCALE GENOMIC DNA]</scope>
    <source>
        <strain evidence="2">PB2801</strain>
    </source>
</reference>
<sequence length="92" mass="10416">MTVYDSSMKPVPNECIIYRPGRGVIVKKDSFKDVEIRIDTSMTDHQDDDCRASSAMSTASSIASVRRRVSVGADYVVEICWGEEVLRQRLRM</sequence>
<evidence type="ECO:0000313" key="1">
    <source>
        <dbReference type="EMBL" id="EGT39666.1"/>
    </source>
</evidence>
<gene>
    <name evidence="1" type="ORF">CAEBREN_29150</name>
</gene>